<dbReference type="Proteomes" id="UP000245119">
    <property type="component" value="Linkage Group LG4"/>
</dbReference>
<dbReference type="AlphaFoldDB" id="A0A2T7PDA9"/>
<feature type="region of interest" description="Disordered" evidence="1">
    <location>
        <begin position="300"/>
        <end position="319"/>
    </location>
</feature>
<comment type="caution">
    <text evidence="2">The sequence shown here is derived from an EMBL/GenBank/DDBJ whole genome shotgun (WGS) entry which is preliminary data.</text>
</comment>
<dbReference type="EMBL" id="PZQS01000004">
    <property type="protein sequence ID" value="PVD31398.1"/>
    <property type="molecule type" value="Genomic_DNA"/>
</dbReference>
<organism evidence="2 3">
    <name type="scientific">Pomacea canaliculata</name>
    <name type="common">Golden apple snail</name>
    <dbReference type="NCBI Taxonomy" id="400727"/>
    <lineage>
        <taxon>Eukaryota</taxon>
        <taxon>Metazoa</taxon>
        <taxon>Spiralia</taxon>
        <taxon>Lophotrochozoa</taxon>
        <taxon>Mollusca</taxon>
        <taxon>Gastropoda</taxon>
        <taxon>Caenogastropoda</taxon>
        <taxon>Architaenioglossa</taxon>
        <taxon>Ampullarioidea</taxon>
        <taxon>Ampullariidae</taxon>
        <taxon>Pomacea</taxon>
    </lineage>
</organism>
<dbReference type="OrthoDB" id="10022495at2759"/>
<feature type="compositionally biased region" description="Low complexity" evidence="1">
    <location>
        <begin position="85"/>
        <end position="99"/>
    </location>
</feature>
<evidence type="ECO:0000313" key="2">
    <source>
        <dbReference type="EMBL" id="PVD31398.1"/>
    </source>
</evidence>
<protein>
    <submittedName>
        <fullName evidence="2">Uncharacterized protein</fullName>
    </submittedName>
</protein>
<evidence type="ECO:0000313" key="3">
    <source>
        <dbReference type="Proteomes" id="UP000245119"/>
    </source>
</evidence>
<reference evidence="2 3" key="1">
    <citation type="submission" date="2018-04" db="EMBL/GenBank/DDBJ databases">
        <title>The genome of golden apple snail Pomacea canaliculata provides insight into stress tolerance and invasive adaptation.</title>
        <authorList>
            <person name="Liu C."/>
            <person name="Liu B."/>
            <person name="Ren Y."/>
            <person name="Zhang Y."/>
            <person name="Wang H."/>
            <person name="Li S."/>
            <person name="Jiang F."/>
            <person name="Yin L."/>
            <person name="Zhang G."/>
            <person name="Qian W."/>
            <person name="Fan W."/>
        </authorList>
    </citation>
    <scope>NUCLEOTIDE SEQUENCE [LARGE SCALE GENOMIC DNA]</scope>
    <source>
        <strain evidence="2">SZHN2017</strain>
        <tissue evidence="2">Muscle</tissue>
    </source>
</reference>
<name>A0A2T7PDA9_POMCA</name>
<gene>
    <name evidence="2" type="ORF">C0Q70_06810</name>
</gene>
<keyword evidence="3" id="KW-1185">Reference proteome</keyword>
<proteinExistence type="predicted"/>
<sequence length="433" mass="48607">MMGWQRRLLFECCWCEMCDMAGQLRKEQTYGWYPSVRDIYLSKNQPIPYHLECLYKFKESGYYNPKAEPPESTIRIGIPAPPSSRPSTATSSTGSSGRASSRRAKSVPVPKFTPVPTLHIPTPAQCWSARLSETPYGVFDPNTPTSSIPKGGLAAEKEEKRVSTVSWPAQKIVGKYDRPYEPLETPTVFDEPLPTPAPSNGGYVFVPNGDGTCQVYSPPVVWPQASPRPIHSAGPTRPPAQTGHSYSQRWKGDEVTGDKLKAQPKAGKTTKKKVQTKAAKVVPEEQTKIVVTTWDERKVPNDAEPLGRMQPPKSPVSAERLATKENLGTGTSYEEVVAKYGWRAEVHGDPYNIKKITERKSYCIKCEEPEIPPDPPGVHMENKETFFLNTIPRRPATFDVHQEWISETIHAKRMALQKKEGFRTRWKNFAFAY</sequence>
<evidence type="ECO:0000256" key="1">
    <source>
        <dbReference type="SAM" id="MobiDB-lite"/>
    </source>
</evidence>
<feature type="region of interest" description="Disordered" evidence="1">
    <location>
        <begin position="68"/>
        <end position="108"/>
    </location>
</feature>
<feature type="region of interest" description="Disordered" evidence="1">
    <location>
        <begin position="228"/>
        <end position="257"/>
    </location>
</feature>
<accession>A0A2T7PDA9</accession>